<keyword evidence="4 6" id="KW-0472">Membrane</keyword>
<dbReference type="PANTHER" id="PTHR10231">
    <property type="entry name" value="NUCLEOTIDE-SUGAR TRANSMEMBRANE TRANSPORTER"/>
    <property type="match status" value="1"/>
</dbReference>
<keyword evidence="8" id="KW-1185">Reference proteome</keyword>
<evidence type="ECO:0000256" key="2">
    <source>
        <dbReference type="ARBA" id="ARBA00022692"/>
    </source>
</evidence>
<feature type="transmembrane region" description="Helical" evidence="6">
    <location>
        <begin position="133"/>
        <end position="154"/>
    </location>
</feature>
<evidence type="ECO:0000256" key="5">
    <source>
        <dbReference type="SAM" id="MobiDB-lite"/>
    </source>
</evidence>
<evidence type="ECO:0000256" key="1">
    <source>
        <dbReference type="ARBA" id="ARBA00004141"/>
    </source>
</evidence>
<organism evidence="7 8">
    <name type="scientific">Emiliania huxleyi (strain CCMP1516)</name>
    <dbReference type="NCBI Taxonomy" id="280463"/>
    <lineage>
        <taxon>Eukaryota</taxon>
        <taxon>Haptista</taxon>
        <taxon>Haptophyta</taxon>
        <taxon>Prymnesiophyceae</taxon>
        <taxon>Isochrysidales</taxon>
        <taxon>Noelaerhabdaceae</taxon>
        <taxon>Emiliania</taxon>
    </lineage>
</organism>
<dbReference type="Proteomes" id="UP000013827">
    <property type="component" value="Unassembled WGS sequence"/>
</dbReference>
<evidence type="ECO:0000256" key="4">
    <source>
        <dbReference type="ARBA" id="ARBA00023136"/>
    </source>
</evidence>
<keyword evidence="3 6" id="KW-1133">Transmembrane helix</keyword>
<dbReference type="EnsemblProtists" id="EOD41990">
    <property type="protein sequence ID" value="EOD41990"/>
    <property type="gene ID" value="EMIHUDRAFT_194646"/>
</dbReference>
<reference evidence="7" key="2">
    <citation type="submission" date="2024-10" db="UniProtKB">
        <authorList>
            <consortium name="EnsemblProtists"/>
        </authorList>
    </citation>
    <scope>IDENTIFICATION</scope>
</reference>
<dbReference type="KEGG" id="ehx:EMIHUDRAFT_194646"/>
<name>A0A0D3L1V5_EMIH1</name>
<dbReference type="eggNOG" id="KOG2234">
    <property type="taxonomic scope" value="Eukaryota"/>
</dbReference>
<dbReference type="PaxDb" id="2903-EOD41990"/>
<dbReference type="InterPro" id="IPR037185">
    <property type="entry name" value="EmrE-like"/>
</dbReference>
<dbReference type="RefSeq" id="XP_005794419.1">
    <property type="nucleotide sequence ID" value="XM_005794362.1"/>
</dbReference>
<keyword evidence="2 6" id="KW-0812">Transmembrane</keyword>
<comment type="subcellular location">
    <subcellularLocation>
        <location evidence="1">Membrane</location>
        <topology evidence="1">Multi-pass membrane protein</topology>
    </subcellularLocation>
</comment>
<evidence type="ECO:0008006" key="9">
    <source>
        <dbReference type="Google" id="ProtNLM"/>
    </source>
</evidence>
<dbReference type="STRING" id="2903.R1FSE0"/>
<dbReference type="GeneID" id="17287260"/>
<sequence>MYLGAAAVLVSECIKLPVCLAVISRQLGGPRQMLADVRQRVVVGWRDTLAMGLPALLFGLQNMLFFVSVSNLSATSYQLWSQSKTLTTALFYVLYLGGALRRLQWLSLSLLCAGVGLVQASDSKKMKASEASLWALFVLFGLERAALAASGPFVGFTPTVWSVVWLRALGGLLVAAVIKYADNIVKTYATAVAIVLTCVVSSVLDGSRPTRAFLQGMSLVLASVLLYNRKPKPSPPPLDDGEAAARRQAGRL</sequence>
<feature type="transmembrane region" description="Helical" evidence="6">
    <location>
        <begin position="160"/>
        <end position="178"/>
    </location>
</feature>
<evidence type="ECO:0000313" key="8">
    <source>
        <dbReference type="Proteomes" id="UP000013827"/>
    </source>
</evidence>
<reference evidence="8" key="1">
    <citation type="journal article" date="2013" name="Nature">
        <title>Pan genome of the phytoplankton Emiliania underpins its global distribution.</title>
        <authorList>
            <person name="Read B.A."/>
            <person name="Kegel J."/>
            <person name="Klute M.J."/>
            <person name="Kuo A."/>
            <person name="Lefebvre S.C."/>
            <person name="Maumus F."/>
            <person name="Mayer C."/>
            <person name="Miller J."/>
            <person name="Monier A."/>
            <person name="Salamov A."/>
            <person name="Young J."/>
            <person name="Aguilar M."/>
            <person name="Claverie J.M."/>
            <person name="Frickenhaus S."/>
            <person name="Gonzalez K."/>
            <person name="Herman E.K."/>
            <person name="Lin Y.C."/>
            <person name="Napier J."/>
            <person name="Ogata H."/>
            <person name="Sarno A.F."/>
            <person name="Shmutz J."/>
            <person name="Schroeder D."/>
            <person name="de Vargas C."/>
            <person name="Verret F."/>
            <person name="von Dassow P."/>
            <person name="Valentin K."/>
            <person name="Van de Peer Y."/>
            <person name="Wheeler G."/>
            <person name="Dacks J.B."/>
            <person name="Delwiche C.F."/>
            <person name="Dyhrman S.T."/>
            <person name="Glockner G."/>
            <person name="John U."/>
            <person name="Richards T."/>
            <person name="Worden A.Z."/>
            <person name="Zhang X."/>
            <person name="Grigoriev I.V."/>
            <person name="Allen A.E."/>
            <person name="Bidle K."/>
            <person name="Borodovsky M."/>
            <person name="Bowler C."/>
            <person name="Brownlee C."/>
            <person name="Cock J.M."/>
            <person name="Elias M."/>
            <person name="Gladyshev V.N."/>
            <person name="Groth M."/>
            <person name="Guda C."/>
            <person name="Hadaegh A."/>
            <person name="Iglesias-Rodriguez M.D."/>
            <person name="Jenkins J."/>
            <person name="Jones B.M."/>
            <person name="Lawson T."/>
            <person name="Leese F."/>
            <person name="Lindquist E."/>
            <person name="Lobanov A."/>
            <person name="Lomsadze A."/>
            <person name="Malik S.B."/>
            <person name="Marsh M.E."/>
            <person name="Mackinder L."/>
            <person name="Mock T."/>
            <person name="Mueller-Roeber B."/>
            <person name="Pagarete A."/>
            <person name="Parker M."/>
            <person name="Probert I."/>
            <person name="Quesneville H."/>
            <person name="Raines C."/>
            <person name="Rensing S.A."/>
            <person name="Riano-Pachon D.M."/>
            <person name="Richier S."/>
            <person name="Rokitta S."/>
            <person name="Shiraiwa Y."/>
            <person name="Soanes D.M."/>
            <person name="van der Giezen M."/>
            <person name="Wahlund T.M."/>
            <person name="Williams B."/>
            <person name="Wilson W."/>
            <person name="Wolfe G."/>
            <person name="Wurch L.L."/>
        </authorList>
    </citation>
    <scope>NUCLEOTIDE SEQUENCE</scope>
</reference>
<protein>
    <recommendedName>
        <fullName evidence="9">Sugar phosphate transporter domain-containing protein</fullName>
    </recommendedName>
</protein>
<evidence type="ECO:0000313" key="7">
    <source>
        <dbReference type="EnsemblProtists" id="EOD41990"/>
    </source>
</evidence>
<dbReference type="InterPro" id="IPR007271">
    <property type="entry name" value="Nuc_sug_transpt"/>
</dbReference>
<feature type="transmembrane region" description="Helical" evidence="6">
    <location>
        <begin position="49"/>
        <end position="67"/>
    </location>
</feature>
<evidence type="ECO:0000256" key="6">
    <source>
        <dbReference type="SAM" id="Phobius"/>
    </source>
</evidence>
<feature type="region of interest" description="Disordered" evidence="5">
    <location>
        <begin position="231"/>
        <end position="252"/>
    </location>
</feature>
<proteinExistence type="predicted"/>
<evidence type="ECO:0000256" key="3">
    <source>
        <dbReference type="ARBA" id="ARBA00022989"/>
    </source>
</evidence>
<dbReference type="Pfam" id="PF04142">
    <property type="entry name" value="Nuc_sug_transp"/>
    <property type="match status" value="2"/>
</dbReference>
<dbReference type="HOGENOM" id="CLU_024645_1_0_1"/>
<accession>A0A0D3L1V5</accession>
<dbReference type="GO" id="GO:0015165">
    <property type="term" value="F:pyrimidine nucleotide-sugar transmembrane transporter activity"/>
    <property type="evidence" value="ECO:0007669"/>
    <property type="project" value="InterPro"/>
</dbReference>
<dbReference type="GO" id="GO:0000139">
    <property type="term" value="C:Golgi membrane"/>
    <property type="evidence" value="ECO:0007669"/>
    <property type="project" value="InterPro"/>
</dbReference>
<dbReference type="SUPFAM" id="SSF103481">
    <property type="entry name" value="Multidrug resistance efflux transporter EmrE"/>
    <property type="match status" value="1"/>
</dbReference>
<dbReference type="AlphaFoldDB" id="A0A0D3L1V5"/>